<dbReference type="AlphaFoldDB" id="A0A246R6U7"/>
<gene>
    <name evidence="4" type="ORF">B5D80_32360</name>
</gene>
<dbReference type="Pfam" id="PF22953">
    <property type="entry name" value="SpnB_Rossmann"/>
    <property type="match status" value="1"/>
</dbReference>
<feature type="compositionally biased region" description="Basic and acidic residues" evidence="2">
    <location>
        <begin position="11"/>
        <end position="25"/>
    </location>
</feature>
<organism evidence="4 5">
    <name type="scientific">Micromonospora wenchangensis</name>
    <dbReference type="NCBI Taxonomy" id="1185415"/>
    <lineage>
        <taxon>Bacteria</taxon>
        <taxon>Bacillati</taxon>
        <taxon>Actinomycetota</taxon>
        <taxon>Actinomycetes</taxon>
        <taxon>Micromonosporales</taxon>
        <taxon>Micromonosporaceae</taxon>
        <taxon>Micromonospora</taxon>
    </lineage>
</organism>
<keyword evidence="5" id="KW-1185">Reference proteome</keyword>
<dbReference type="PANTHER" id="PTHR43775">
    <property type="entry name" value="FATTY ACID SYNTHASE"/>
    <property type="match status" value="1"/>
</dbReference>
<dbReference type="GO" id="GO:0004312">
    <property type="term" value="F:fatty acid synthase activity"/>
    <property type="evidence" value="ECO:0007669"/>
    <property type="project" value="TreeGrafter"/>
</dbReference>
<feature type="domain" description="Ketoreductase" evidence="3">
    <location>
        <begin position="175"/>
        <end position="301"/>
    </location>
</feature>
<dbReference type="InterPro" id="IPR036291">
    <property type="entry name" value="NAD(P)-bd_dom_sf"/>
</dbReference>
<evidence type="ECO:0000313" key="4">
    <source>
        <dbReference type="EMBL" id="OWU96458.1"/>
    </source>
</evidence>
<dbReference type="InterPro" id="IPR050091">
    <property type="entry name" value="PKS_NRPS_Biosynth_Enz"/>
</dbReference>
<dbReference type="GO" id="GO:0006633">
    <property type="term" value="P:fatty acid biosynthetic process"/>
    <property type="evidence" value="ECO:0007669"/>
    <property type="project" value="TreeGrafter"/>
</dbReference>
<proteinExistence type="predicted"/>
<feature type="compositionally biased region" description="Polar residues" evidence="2">
    <location>
        <begin position="1"/>
        <end position="10"/>
    </location>
</feature>
<feature type="region of interest" description="Disordered" evidence="2">
    <location>
        <begin position="1"/>
        <end position="27"/>
    </location>
</feature>
<dbReference type="SMART" id="SM00822">
    <property type="entry name" value="PKS_KR"/>
    <property type="match status" value="1"/>
</dbReference>
<dbReference type="InterPro" id="IPR057326">
    <property type="entry name" value="KR_dom"/>
</dbReference>
<dbReference type="SUPFAM" id="SSF51735">
    <property type="entry name" value="NAD(P)-binding Rossmann-fold domains"/>
    <property type="match status" value="2"/>
</dbReference>
<accession>A0A246R6U7</accession>
<dbReference type="RefSeq" id="WP_088647706.1">
    <property type="nucleotide sequence ID" value="NZ_MZMV01000120.1"/>
</dbReference>
<evidence type="ECO:0000256" key="1">
    <source>
        <dbReference type="ARBA" id="ARBA00022679"/>
    </source>
</evidence>
<dbReference type="InterPro" id="IPR055123">
    <property type="entry name" value="SpnB-like_Rossmann"/>
</dbReference>
<dbReference type="Gene3D" id="3.40.50.720">
    <property type="entry name" value="NAD(P)-binding Rossmann-like Domain"/>
    <property type="match status" value="1"/>
</dbReference>
<reference evidence="4 5" key="1">
    <citation type="submission" date="2017-03" db="EMBL/GenBank/DDBJ databases">
        <title>Whole genome sequence of Micromonospora wenchangensis, isolated from mangrove soil.</title>
        <authorList>
            <person name="Yang H."/>
        </authorList>
    </citation>
    <scope>NUCLEOTIDE SEQUENCE [LARGE SCALE GENOMIC DNA]</scope>
    <source>
        <strain evidence="4 5">CCTCC AA 2012002</strain>
    </source>
</reference>
<dbReference type="Gene3D" id="3.40.50.11460">
    <property type="match status" value="1"/>
</dbReference>
<dbReference type="PANTHER" id="PTHR43775:SF51">
    <property type="entry name" value="INACTIVE PHENOLPHTHIOCEROL SYNTHESIS POLYKETIDE SYNTHASE TYPE I PKS1-RELATED"/>
    <property type="match status" value="1"/>
</dbReference>
<sequence>MTGAPSPTTLRQHDWVPRGGPEQRLRSWTPLGADTLGLGRVLGPPATDGEVVVAAWSPGGPDVGVAARELAALVGGWLRDHPDDGTRLVLVTRGPVLARVGDSPVHTGAWGVLRCALAAHPGRFAMADVDGSPESLLAMCRAVAAGEPELAVRGGRVFVPRLVPAAGSATPTSEDVVLVVGAVDGAGGVLARHLAARPRTGRVVQCAADARGELDDLARTVPLTAVVVAAADPAHLWAVHERTRALGLSRFVVLSTAAGVTGAPGAYRRAAAGAYADAVVRHRRAEGHAGTSLAWGPWAGRRSRPDPAERDWWSRLGVAQLSTIQGLRVFDEVWDSDGVVLVPLTGPTGSTPEADLPAALRDRLPSAT</sequence>
<dbReference type="EMBL" id="MZMV01000120">
    <property type="protein sequence ID" value="OWU96458.1"/>
    <property type="molecule type" value="Genomic_DNA"/>
</dbReference>
<evidence type="ECO:0000256" key="2">
    <source>
        <dbReference type="SAM" id="MobiDB-lite"/>
    </source>
</evidence>
<name>A0A246R6U7_9ACTN</name>
<evidence type="ECO:0000259" key="3">
    <source>
        <dbReference type="SMART" id="SM00822"/>
    </source>
</evidence>
<dbReference type="Proteomes" id="UP000197174">
    <property type="component" value="Unassembled WGS sequence"/>
</dbReference>
<dbReference type="InterPro" id="IPR013968">
    <property type="entry name" value="PKS_KR"/>
</dbReference>
<comment type="caution">
    <text evidence="4">The sequence shown here is derived from an EMBL/GenBank/DDBJ whole genome shotgun (WGS) entry which is preliminary data.</text>
</comment>
<protein>
    <recommendedName>
        <fullName evidence="3">Ketoreductase domain-containing protein</fullName>
    </recommendedName>
</protein>
<keyword evidence="1" id="KW-0808">Transferase</keyword>
<dbReference type="Pfam" id="PF08659">
    <property type="entry name" value="KR"/>
    <property type="match status" value="1"/>
</dbReference>
<evidence type="ECO:0000313" key="5">
    <source>
        <dbReference type="Proteomes" id="UP000197174"/>
    </source>
</evidence>